<accession>A0A081NCR4</accession>
<comment type="similarity">
    <text evidence="2">In the central section; belongs to the CRISPR-associated helicase Cas3 family.</text>
</comment>
<dbReference type="Pfam" id="PF22590">
    <property type="entry name" value="Cas3-like_C_2"/>
    <property type="match status" value="1"/>
</dbReference>
<evidence type="ECO:0000256" key="9">
    <source>
        <dbReference type="ARBA" id="ARBA00023118"/>
    </source>
</evidence>
<dbReference type="eggNOG" id="COG1203">
    <property type="taxonomic scope" value="Bacteria"/>
</dbReference>
<dbReference type="Pfam" id="PF18019">
    <property type="entry name" value="Cas3_HD"/>
    <property type="match status" value="1"/>
</dbReference>
<name>A0A081NCR4_9GAMM</name>
<evidence type="ECO:0000256" key="4">
    <source>
        <dbReference type="ARBA" id="ARBA00022723"/>
    </source>
</evidence>
<dbReference type="GO" id="GO:0003724">
    <property type="term" value="F:RNA helicase activity"/>
    <property type="evidence" value="ECO:0007669"/>
    <property type="project" value="TreeGrafter"/>
</dbReference>
<keyword evidence="12" id="KW-1185">Reference proteome</keyword>
<dbReference type="NCBIfam" id="TIGR01596">
    <property type="entry name" value="cas3_HD"/>
    <property type="match status" value="1"/>
</dbReference>
<proteinExistence type="inferred from homology"/>
<dbReference type="PANTHER" id="PTHR47963:SF9">
    <property type="entry name" value="CRISPR-ASSOCIATED ENDONUCLEASE_HELICASE CAS3"/>
    <property type="match status" value="1"/>
</dbReference>
<evidence type="ECO:0000313" key="11">
    <source>
        <dbReference type="EMBL" id="KEQ16237.1"/>
    </source>
</evidence>
<keyword evidence="9" id="KW-0051">Antiviral defense</keyword>
<keyword evidence="7" id="KW-0347">Helicase</keyword>
<protein>
    <recommendedName>
        <fullName evidence="10">HD Cas3-type domain-containing protein</fullName>
    </recommendedName>
</protein>
<dbReference type="AlphaFoldDB" id="A0A081NCR4"/>
<dbReference type="GO" id="GO:0046872">
    <property type="term" value="F:metal ion binding"/>
    <property type="evidence" value="ECO:0007669"/>
    <property type="project" value="UniProtKB-KW"/>
</dbReference>
<reference evidence="11 12" key="1">
    <citation type="submission" date="2014-06" db="EMBL/GenBank/DDBJ databases">
        <title>Whole Genome Sequences of Three Symbiotic Endozoicomonas Bacteria.</title>
        <authorList>
            <person name="Neave M.J."/>
            <person name="Apprill A."/>
            <person name="Voolstra C.R."/>
        </authorList>
    </citation>
    <scope>NUCLEOTIDE SEQUENCE [LARGE SCALE GENOMIC DNA]</scope>
    <source>
        <strain evidence="11 12">DSM 25634</strain>
    </source>
</reference>
<dbReference type="GO" id="GO:0004518">
    <property type="term" value="F:nuclease activity"/>
    <property type="evidence" value="ECO:0007669"/>
    <property type="project" value="UniProtKB-KW"/>
</dbReference>
<evidence type="ECO:0000259" key="10">
    <source>
        <dbReference type="PROSITE" id="PS51643"/>
    </source>
</evidence>
<keyword evidence="4" id="KW-0479">Metal-binding</keyword>
<dbReference type="EMBL" id="JOKH01000006">
    <property type="protein sequence ID" value="KEQ16237.1"/>
    <property type="molecule type" value="Genomic_DNA"/>
</dbReference>
<evidence type="ECO:0000256" key="6">
    <source>
        <dbReference type="ARBA" id="ARBA00022801"/>
    </source>
</evidence>
<dbReference type="InterPro" id="IPR006483">
    <property type="entry name" value="CRISPR-assoc_Cas3_HD"/>
</dbReference>
<evidence type="ECO:0000256" key="1">
    <source>
        <dbReference type="ARBA" id="ARBA00006847"/>
    </source>
</evidence>
<dbReference type="Gene3D" id="3.40.50.300">
    <property type="entry name" value="P-loop containing nucleotide triphosphate hydrolases"/>
    <property type="match status" value="2"/>
</dbReference>
<dbReference type="NCBIfam" id="TIGR01587">
    <property type="entry name" value="cas3_core"/>
    <property type="match status" value="1"/>
</dbReference>
<feature type="domain" description="HD Cas3-type" evidence="10">
    <location>
        <begin position="24"/>
        <end position="218"/>
    </location>
</feature>
<evidence type="ECO:0000256" key="3">
    <source>
        <dbReference type="ARBA" id="ARBA00022722"/>
    </source>
</evidence>
<evidence type="ECO:0000256" key="8">
    <source>
        <dbReference type="ARBA" id="ARBA00022840"/>
    </source>
</evidence>
<keyword evidence="8" id="KW-0067">ATP-binding</keyword>
<comment type="caution">
    <text evidence="11">The sequence shown here is derived from an EMBL/GenBank/DDBJ whole genome shotgun (WGS) entry which is preliminary data.</text>
</comment>
<dbReference type="InterPro" id="IPR038257">
    <property type="entry name" value="CRISPR-assoc_Cas3_HD_sf"/>
</dbReference>
<dbReference type="InterPro" id="IPR054712">
    <property type="entry name" value="Cas3-like_dom"/>
</dbReference>
<dbReference type="SUPFAM" id="SSF52540">
    <property type="entry name" value="P-loop containing nucleoside triphosphate hydrolases"/>
    <property type="match status" value="1"/>
</dbReference>
<dbReference type="STRING" id="1137799.GZ78_23730"/>
<dbReference type="CDD" id="cd09641">
    <property type="entry name" value="Cas3''_I"/>
    <property type="match status" value="1"/>
</dbReference>
<evidence type="ECO:0000256" key="2">
    <source>
        <dbReference type="ARBA" id="ARBA00009046"/>
    </source>
</evidence>
<dbReference type="GO" id="GO:0003723">
    <property type="term" value="F:RNA binding"/>
    <property type="evidence" value="ECO:0007669"/>
    <property type="project" value="TreeGrafter"/>
</dbReference>
<dbReference type="Proteomes" id="UP000028073">
    <property type="component" value="Unassembled WGS sequence"/>
</dbReference>
<organism evidence="11 12">
    <name type="scientific">Endozoicomonas numazuensis</name>
    <dbReference type="NCBI Taxonomy" id="1137799"/>
    <lineage>
        <taxon>Bacteria</taxon>
        <taxon>Pseudomonadati</taxon>
        <taxon>Pseudomonadota</taxon>
        <taxon>Gammaproteobacteria</taxon>
        <taxon>Oceanospirillales</taxon>
        <taxon>Endozoicomonadaceae</taxon>
        <taxon>Endozoicomonas</taxon>
    </lineage>
</organism>
<comment type="similarity">
    <text evidence="1">In the N-terminal section; belongs to the CRISPR-associated nuclease Cas3-HD family.</text>
</comment>
<dbReference type="PANTHER" id="PTHR47963">
    <property type="entry name" value="DEAD-BOX ATP-DEPENDENT RNA HELICASE 47, MITOCHONDRIAL"/>
    <property type="match status" value="1"/>
</dbReference>
<dbReference type="InterPro" id="IPR014001">
    <property type="entry name" value="Helicase_ATP-bd"/>
</dbReference>
<dbReference type="InterPro" id="IPR027417">
    <property type="entry name" value="P-loop_NTPase"/>
</dbReference>
<sequence length="904" mass="102468">MLHRVERNMSFYRYWGKASKDQDDKNSYHLLVYHCLDVAAVGRCLLDPQKTLCKSLAEQLKVEPEWLQQWFTFCLMLHDLGKFARSFQNKVTGLSDDLVPFAVIDNEQIRHDSLGYGLWQKELRKKLTDIIPVGKTQRNIDGWLEIVCGHHGKPVQPLVRAVTTSLVPDEDIPAAEAFFRAAAEYWLPDLSPLETICRKRFRKTSWQLAGVAVLADWLGSDQTVFKYQCTRQSLQEYWSKVALPRAKEVLTKAEFQPKAINPFSSIKQQFDFIEQPTPLQQFAQTVDIPQSPQLFILEDVTGAGKTEAAMVLVHRLMNQGLAEGLYVGLPTMATANGMYNRLSKSYQSLFQGEPKPSLILAHGASQLSEKFQESVKLSGQEDDHNYGSGDQSASAYCNQWLADNRKKALLADVGIGTIDQALLAVLPARHQSLRMLGLKGKVLLLDEVHAYDSYMRKLLTALLKFHAAQGGSVVLLSATLPFQFRKELLDAYLEGRELPLSGLSETEEYPLVSYVSDHGFNKRALPTRDSVKRKVQVKRVNNPEEAVEQIAQVVAQGRCICWIRNTVKDARAAYQQLLNDPRIDSENLSLFHSRFAMIDRQTVEGNVLERFGKKSGAEQRAGRVLIATQVVEQSLDLDFDQLISDLAPIDLLIQRAGRLQRHSRDSHGNLLNTNEIDQRPPPCLFLHSPDPDSVNSEQWLRSVLPGTQSVYFHTGQLWLTARLLLKKQGFAMPEDARRLIEGVYGDEAQSDIPECLQQQSFEAEGEDKSRKNIGEFNCLELKPGYTSKSGGPANVWDEEIHTPTRLNEVETLAVVLVMPDDSGQLKPWAENENPNHRWRLSQIQLPVHEWEKARSLIPEIWLPVIEQLKQEIISLKYVQMFPLVPETEHLYQAQSGWDFGRKPC</sequence>
<evidence type="ECO:0000256" key="5">
    <source>
        <dbReference type="ARBA" id="ARBA00022741"/>
    </source>
</evidence>
<gene>
    <name evidence="11" type="ORF">GZ78_23730</name>
</gene>
<dbReference type="SMART" id="SM00487">
    <property type="entry name" value="DEXDc"/>
    <property type="match status" value="1"/>
</dbReference>
<dbReference type="GO" id="GO:0051607">
    <property type="term" value="P:defense response to virus"/>
    <property type="evidence" value="ECO:0007669"/>
    <property type="project" value="UniProtKB-KW"/>
</dbReference>
<keyword evidence="6" id="KW-0378">Hydrolase</keyword>
<dbReference type="PROSITE" id="PS51643">
    <property type="entry name" value="HD_CAS3"/>
    <property type="match status" value="1"/>
</dbReference>
<dbReference type="GO" id="GO:0005524">
    <property type="term" value="F:ATP binding"/>
    <property type="evidence" value="ECO:0007669"/>
    <property type="project" value="UniProtKB-KW"/>
</dbReference>
<dbReference type="GO" id="GO:0016787">
    <property type="term" value="F:hydrolase activity"/>
    <property type="evidence" value="ECO:0007669"/>
    <property type="project" value="UniProtKB-KW"/>
</dbReference>
<evidence type="ECO:0000256" key="7">
    <source>
        <dbReference type="ARBA" id="ARBA00022806"/>
    </source>
</evidence>
<keyword evidence="5" id="KW-0547">Nucleotide-binding</keyword>
<keyword evidence="3" id="KW-0540">Nuclease</keyword>
<dbReference type="InterPro" id="IPR006474">
    <property type="entry name" value="Helicase_Cas3_CRISPR-ass_core"/>
</dbReference>
<evidence type="ECO:0000313" key="12">
    <source>
        <dbReference type="Proteomes" id="UP000028073"/>
    </source>
</evidence>
<dbReference type="Gene3D" id="1.10.3210.30">
    <property type="match status" value="1"/>
</dbReference>
<dbReference type="InterPro" id="IPR050547">
    <property type="entry name" value="DEAD_box_RNA_helicases"/>
</dbReference>